<keyword evidence="7" id="KW-1185">Reference proteome</keyword>
<dbReference type="InterPro" id="IPR003593">
    <property type="entry name" value="AAA+_ATPase"/>
</dbReference>
<dbReference type="GO" id="GO:0005524">
    <property type="term" value="F:ATP binding"/>
    <property type="evidence" value="ECO:0007669"/>
    <property type="project" value="UniProtKB-KW"/>
</dbReference>
<feature type="domain" description="ABC transporter" evidence="5">
    <location>
        <begin position="12"/>
        <end position="212"/>
    </location>
</feature>
<keyword evidence="4" id="KW-0067">ATP-binding</keyword>
<accession>A0A2G8RII4</accession>
<evidence type="ECO:0000313" key="7">
    <source>
        <dbReference type="Proteomes" id="UP000231259"/>
    </source>
</evidence>
<protein>
    <recommendedName>
        <fullName evidence="5">ABC transporter domain-containing protein</fullName>
    </recommendedName>
</protein>
<comment type="similarity">
    <text evidence="1">Belongs to the ABC transporter superfamily.</text>
</comment>
<evidence type="ECO:0000259" key="5">
    <source>
        <dbReference type="PROSITE" id="PS50893"/>
    </source>
</evidence>
<dbReference type="InterPro" id="IPR027417">
    <property type="entry name" value="P-loop_NTPase"/>
</dbReference>
<dbReference type="InterPro" id="IPR003439">
    <property type="entry name" value="ABC_transporter-like_ATP-bd"/>
</dbReference>
<dbReference type="AlphaFoldDB" id="A0A2G8RII4"/>
<dbReference type="PROSITE" id="PS50893">
    <property type="entry name" value="ABC_TRANSPORTER_2"/>
    <property type="match status" value="1"/>
</dbReference>
<comment type="caution">
    <text evidence="6">The sequence shown here is derived from an EMBL/GenBank/DDBJ whole genome shotgun (WGS) entry which is preliminary data.</text>
</comment>
<evidence type="ECO:0000313" key="6">
    <source>
        <dbReference type="EMBL" id="PIL21303.1"/>
    </source>
</evidence>
<dbReference type="GO" id="GO:0016887">
    <property type="term" value="F:ATP hydrolysis activity"/>
    <property type="evidence" value="ECO:0007669"/>
    <property type="project" value="InterPro"/>
</dbReference>
<dbReference type="Gene3D" id="3.40.50.300">
    <property type="entry name" value="P-loop containing nucleotide triphosphate hydrolases"/>
    <property type="match status" value="1"/>
</dbReference>
<dbReference type="InterPro" id="IPR050166">
    <property type="entry name" value="ABC_transporter_ATP-bind"/>
</dbReference>
<name>A0A2G8RII4_9RHOB</name>
<dbReference type="SUPFAM" id="SSF52540">
    <property type="entry name" value="P-loop containing nucleoside triphosphate hydrolases"/>
    <property type="match status" value="1"/>
</dbReference>
<dbReference type="Pfam" id="PF00005">
    <property type="entry name" value="ABC_tran"/>
    <property type="match status" value="1"/>
</dbReference>
<dbReference type="EMBL" id="AWWI01000042">
    <property type="protein sequence ID" value="PIL21303.1"/>
    <property type="molecule type" value="Genomic_DNA"/>
</dbReference>
<dbReference type="PANTHER" id="PTHR42788:SF19">
    <property type="entry name" value="ALIPHATIC SULFONATES IMPORT ATP-BINDING PROTEIN SSUB 2"/>
    <property type="match status" value="1"/>
</dbReference>
<reference evidence="6 7" key="1">
    <citation type="submission" date="2013-09" db="EMBL/GenBank/DDBJ databases">
        <title>Genome sequencing of Phaeobacter antarcticus sp. nov. SM1211.</title>
        <authorList>
            <person name="Zhang X.-Y."/>
            <person name="Liu C."/>
            <person name="Chen X.-L."/>
            <person name="Xie B.-B."/>
            <person name="Qin Q.-L."/>
            <person name="Rong J.-C."/>
            <person name="Zhang Y.-Z."/>
        </authorList>
    </citation>
    <scope>NUCLEOTIDE SEQUENCE [LARGE SCALE GENOMIC DNA]</scope>
    <source>
        <strain evidence="6 7">SM1211</strain>
    </source>
</reference>
<keyword evidence="3" id="KW-0547">Nucleotide-binding</keyword>
<proteinExistence type="inferred from homology"/>
<dbReference type="SMART" id="SM00382">
    <property type="entry name" value="AAA"/>
    <property type="match status" value="1"/>
</dbReference>
<gene>
    <name evidence="6" type="ORF">P775_04765</name>
</gene>
<sequence length="212" mass="23199">MGTARAPLADRMIKVDVTRKFYGDTQILGRIAFEIKRGETVAVLGPSGVGKSTLLRIIAGIDHTYEGQVTRPEKMAIVFQEPTLLLWRSVLQNLMLIHPGLSDHAARGMLEKVGIGGKADLFPGQLSLGQQRRLALARAFAGDPEFLIMDEPFVSLDPQTAEVMLALTETLIAEVRPATLFVTHARAEAERLRARILELRGTPASLAPRLVL</sequence>
<dbReference type="PROSITE" id="PS00211">
    <property type="entry name" value="ABC_TRANSPORTER_1"/>
    <property type="match status" value="1"/>
</dbReference>
<dbReference type="PANTHER" id="PTHR42788">
    <property type="entry name" value="TAURINE IMPORT ATP-BINDING PROTEIN-RELATED"/>
    <property type="match status" value="1"/>
</dbReference>
<keyword evidence="2" id="KW-0813">Transport</keyword>
<evidence type="ECO:0000256" key="1">
    <source>
        <dbReference type="ARBA" id="ARBA00005417"/>
    </source>
</evidence>
<organism evidence="6 7">
    <name type="scientific">Puniceibacterium antarcticum</name>
    <dbReference type="NCBI Taxonomy" id="1206336"/>
    <lineage>
        <taxon>Bacteria</taxon>
        <taxon>Pseudomonadati</taxon>
        <taxon>Pseudomonadota</taxon>
        <taxon>Alphaproteobacteria</taxon>
        <taxon>Rhodobacterales</taxon>
        <taxon>Paracoccaceae</taxon>
        <taxon>Puniceibacterium</taxon>
    </lineage>
</organism>
<evidence type="ECO:0000256" key="4">
    <source>
        <dbReference type="ARBA" id="ARBA00022840"/>
    </source>
</evidence>
<dbReference type="Proteomes" id="UP000231259">
    <property type="component" value="Unassembled WGS sequence"/>
</dbReference>
<dbReference type="InterPro" id="IPR017871">
    <property type="entry name" value="ABC_transporter-like_CS"/>
</dbReference>
<evidence type="ECO:0000256" key="2">
    <source>
        <dbReference type="ARBA" id="ARBA00022448"/>
    </source>
</evidence>
<evidence type="ECO:0000256" key="3">
    <source>
        <dbReference type="ARBA" id="ARBA00022741"/>
    </source>
</evidence>